<dbReference type="SMART" id="SM00915">
    <property type="entry name" value="Jacalin"/>
    <property type="match status" value="1"/>
</dbReference>
<protein>
    <recommendedName>
        <fullName evidence="2">Jacalin-type lectin domain-containing protein</fullName>
    </recommendedName>
</protein>
<dbReference type="EMBL" id="BPWL01000013">
    <property type="protein sequence ID" value="GJJ16175.1"/>
    <property type="molecule type" value="Genomic_DNA"/>
</dbReference>
<dbReference type="Gene3D" id="2.100.10.30">
    <property type="entry name" value="Jacalin-like lectin domain"/>
    <property type="match status" value="1"/>
</dbReference>
<feature type="compositionally biased region" description="Low complexity" evidence="1">
    <location>
        <begin position="343"/>
        <end position="355"/>
    </location>
</feature>
<dbReference type="Pfam" id="PF01419">
    <property type="entry name" value="Jacalin"/>
    <property type="match status" value="1"/>
</dbReference>
<dbReference type="PROSITE" id="PS51752">
    <property type="entry name" value="JACALIN_LECTIN"/>
    <property type="match status" value="1"/>
</dbReference>
<feature type="compositionally biased region" description="Polar residues" evidence="1">
    <location>
        <begin position="389"/>
        <end position="398"/>
    </location>
</feature>
<comment type="caution">
    <text evidence="3">The sequence shown here is derived from an EMBL/GenBank/DDBJ whole genome shotgun (WGS) entry which is preliminary data.</text>
</comment>
<proteinExistence type="predicted"/>
<dbReference type="SUPFAM" id="SSF48371">
    <property type="entry name" value="ARM repeat"/>
    <property type="match status" value="1"/>
</dbReference>
<dbReference type="InterPro" id="IPR011989">
    <property type="entry name" value="ARM-like"/>
</dbReference>
<feature type="compositionally biased region" description="Gly residues" evidence="1">
    <location>
        <begin position="362"/>
        <end position="383"/>
    </location>
</feature>
<sequence length="1405" mass="157054">MVLPHEIYIDQLAFPLGGCPIWGSLHPHDDPVDIADVGYISDHGGWIKLFNLRTETDPKKLPSNHRPGSVVITDQDIEKDIFKGPRYSNSIRKLGGSIEVQGKAEAGLSYECAEEKGAILFIAEDAVTRNSLNKIQFANLIQENIENWMEFAKQKGRDIRITDLVLVTGYVRTTTWVAAVFRQKSQWCKFKVGGVLPVGGVKLELWGSLDVNAFAWTGGPEEMKTGSVLDTTHFLKHMAPNISPPALLCKDDPRHQCVLVRGYRMAGRGWRELLPFQKNKLLKGIEVLKRNSHNLVGIIEEDDHTAILSDAPHPANPANTTDPTSRGISSNRRGRGTRRTRNRGSNNPDRGNYNNNRRRDGGAGAGSSSGAGSGAGYQSGSGGAVNWRGRSSGTGETSQQKRRTSGNVKDAIGELDPNEPEHLSGSSWVTDYEGSSGSEESEPSGSECSGDSVTEEKAEYAIIHDDDFSVLPTDVKSASELRTQLQVLKPRVYLNGSVGMLKPTALEFFRSTGYFCQTDPEGLMAYFPKLISSAPTSHFGSGSFYTFSDYQETPEILFATLKKIYIHAQTYIHSIQCEYQGPEQNILLGNKHGSSGESPLYVFELNSDEYIVKIRGRSGEYIEQLQFLTNKGRVSSIYGGSGGKPFVWTVDEKRYPDSPGLHHFEGTCENYLRTLKACFPIYPWFEEGTQPTVSVSQTTNNSPIKVEPNVGTTTFTIDEVCDILMVFSKDETGNVQHIRIDAVLKLLRETEGQSHIRRQFGKVLKMFNSSQSFAVHCASMIIAELARLGKLLPNFTTAPSNTNLLGGFESEIKNILLGSVHQLLEDKERYTLLQKLSKQELLTNLSEQAQFQPSIIAVLPNIIRFLRHNSSYLQASAATAIRKLVEQEEYQNEIVKNLPNFVNIVKNLVDNENTFIKESGILFLAELADHAPFRSELLRLLLPGVLTSSKPHNQPIWVNVLAASSTLLDQLNHDENFDYYVSQLIGMLEDDNEDLQDTSTNVIVKLLRYVKNPSLVFRLIDLTTKSDICKFNGMNLLLTIFEELTYKNAIFTVIRQTIPDLVEMLYLYDWKRVATLIQQLAQRSEFRQEIMEIVPRKIILLQQSTHSPDVRLAGIELLTVLSEYTEARQVIANNLEFLLTFLNDWEKSVVYAGLSLFEVLSTDGTLVTLMAPLIIPLVKGMFMREEPKMDHKGIEILFNISKQEEHNYAVTNMIKEVALDIANSLTRNERFFSHFPPAEHTLKPKSSFLGGLRSVKYVNGTELLKLFSEKVEFQSPILEVMPLFVEATKFPNHASVYDILKIFSVHGALQSAIEPVIPFIVGEIESKSRYLEKCLDLLWTLSEQAAYQPAVMLYVPRLALLVKENSSTSDIRVTMAGVLMNLWQTLSSNTCIVSGSVQGNIDHFA</sequence>
<organism evidence="3 4">
    <name type="scientific">Clathrus columnatus</name>
    <dbReference type="NCBI Taxonomy" id="1419009"/>
    <lineage>
        <taxon>Eukaryota</taxon>
        <taxon>Fungi</taxon>
        <taxon>Dikarya</taxon>
        <taxon>Basidiomycota</taxon>
        <taxon>Agaricomycotina</taxon>
        <taxon>Agaricomycetes</taxon>
        <taxon>Phallomycetidae</taxon>
        <taxon>Phallales</taxon>
        <taxon>Clathraceae</taxon>
        <taxon>Clathrus</taxon>
    </lineage>
</organism>
<feature type="domain" description="Jacalin-type lectin" evidence="2">
    <location>
        <begin position="530"/>
        <end position="681"/>
    </location>
</feature>
<evidence type="ECO:0000313" key="3">
    <source>
        <dbReference type="EMBL" id="GJJ16175.1"/>
    </source>
</evidence>
<gene>
    <name evidence="3" type="ORF">Clacol_010455</name>
</gene>
<dbReference type="InterPro" id="IPR001229">
    <property type="entry name" value="Jacalin-like_lectin_dom"/>
</dbReference>
<dbReference type="Gene3D" id="1.25.10.10">
    <property type="entry name" value="Leucine-rich Repeat Variant"/>
    <property type="match status" value="2"/>
</dbReference>
<dbReference type="SUPFAM" id="SSF51101">
    <property type="entry name" value="Mannose-binding lectins"/>
    <property type="match status" value="1"/>
</dbReference>
<evidence type="ECO:0000313" key="4">
    <source>
        <dbReference type="Proteomes" id="UP001050691"/>
    </source>
</evidence>
<evidence type="ECO:0000256" key="1">
    <source>
        <dbReference type="SAM" id="MobiDB-lite"/>
    </source>
</evidence>
<keyword evidence="4" id="KW-1185">Reference proteome</keyword>
<reference evidence="3" key="1">
    <citation type="submission" date="2021-10" db="EMBL/GenBank/DDBJ databases">
        <title>De novo Genome Assembly of Clathrus columnatus (Basidiomycota, Fungi) Using Illumina and Nanopore Sequence Data.</title>
        <authorList>
            <person name="Ogiso-Tanaka E."/>
            <person name="Itagaki H."/>
            <person name="Hosoya T."/>
            <person name="Hosaka K."/>
        </authorList>
    </citation>
    <scope>NUCLEOTIDE SEQUENCE</scope>
    <source>
        <strain evidence="3">MO-923</strain>
    </source>
</reference>
<feature type="compositionally biased region" description="Low complexity" evidence="1">
    <location>
        <begin position="433"/>
        <end position="452"/>
    </location>
</feature>
<name>A0AAV5ATW0_9AGAM</name>
<accession>A0AAV5ATW0</accession>
<evidence type="ECO:0000259" key="2">
    <source>
        <dbReference type="PROSITE" id="PS51752"/>
    </source>
</evidence>
<dbReference type="InterPro" id="IPR036404">
    <property type="entry name" value="Jacalin-like_lectin_dom_sf"/>
</dbReference>
<dbReference type="Proteomes" id="UP001050691">
    <property type="component" value="Unassembled WGS sequence"/>
</dbReference>
<feature type="region of interest" description="Disordered" evidence="1">
    <location>
        <begin position="308"/>
        <end position="454"/>
    </location>
</feature>
<dbReference type="InterPro" id="IPR016024">
    <property type="entry name" value="ARM-type_fold"/>
</dbReference>
<feature type="compositionally biased region" description="Basic residues" evidence="1">
    <location>
        <begin position="332"/>
        <end position="342"/>
    </location>
</feature>